<dbReference type="GO" id="GO:0000245">
    <property type="term" value="P:spliceosomal complex assembly"/>
    <property type="evidence" value="ECO:0007669"/>
    <property type="project" value="TreeGrafter"/>
</dbReference>
<feature type="compositionally biased region" description="Basic residues" evidence="6">
    <location>
        <begin position="16"/>
        <end position="37"/>
    </location>
</feature>
<dbReference type="GO" id="GO:0008270">
    <property type="term" value="F:zinc ion binding"/>
    <property type="evidence" value="ECO:0007669"/>
    <property type="project" value="UniProtKB-KW"/>
</dbReference>
<evidence type="ECO:0000259" key="7">
    <source>
        <dbReference type="PROSITE" id="PS50171"/>
    </source>
</evidence>
<evidence type="ECO:0000313" key="9">
    <source>
        <dbReference type="Proteomes" id="UP001054821"/>
    </source>
</evidence>
<protein>
    <recommendedName>
        <fullName evidence="7">Matrin-type domain-containing protein</fullName>
    </recommendedName>
</protein>
<dbReference type="Pfam" id="PF12874">
    <property type="entry name" value="zf-met"/>
    <property type="match status" value="1"/>
</dbReference>
<dbReference type="AlphaFoldDB" id="A0AAD4VV55"/>
<comment type="subcellular location">
    <subcellularLocation>
        <location evidence="1">Nucleus</location>
    </subcellularLocation>
</comment>
<dbReference type="SMART" id="SM00451">
    <property type="entry name" value="ZnF_U1"/>
    <property type="match status" value="1"/>
</dbReference>
<dbReference type="InterPro" id="IPR003604">
    <property type="entry name" value="Matrin/U1-like-C_Znf_C2H2"/>
</dbReference>
<dbReference type="GO" id="GO:0005686">
    <property type="term" value="C:U2 snRNP"/>
    <property type="evidence" value="ECO:0007669"/>
    <property type="project" value="TreeGrafter"/>
</dbReference>
<keyword evidence="2" id="KW-0479">Metal-binding</keyword>
<dbReference type="GO" id="GO:0003676">
    <property type="term" value="F:nucleic acid binding"/>
    <property type="evidence" value="ECO:0007669"/>
    <property type="project" value="InterPro"/>
</dbReference>
<dbReference type="PROSITE" id="PS50171">
    <property type="entry name" value="ZF_MATRIN"/>
    <property type="match status" value="1"/>
</dbReference>
<organism evidence="8 9">
    <name type="scientific">Prunus dulcis</name>
    <name type="common">Almond</name>
    <name type="synonym">Amygdalus dulcis</name>
    <dbReference type="NCBI Taxonomy" id="3755"/>
    <lineage>
        <taxon>Eukaryota</taxon>
        <taxon>Viridiplantae</taxon>
        <taxon>Streptophyta</taxon>
        <taxon>Embryophyta</taxon>
        <taxon>Tracheophyta</taxon>
        <taxon>Spermatophyta</taxon>
        <taxon>Magnoliopsida</taxon>
        <taxon>eudicotyledons</taxon>
        <taxon>Gunneridae</taxon>
        <taxon>Pentapetalae</taxon>
        <taxon>rosids</taxon>
        <taxon>fabids</taxon>
        <taxon>Rosales</taxon>
        <taxon>Rosaceae</taxon>
        <taxon>Amygdaloideae</taxon>
        <taxon>Amygdaleae</taxon>
        <taxon>Prunus</taxon>
    </lineage>
</organism>
<dbReference type="InterPro" id="IPR052092">
    <property type="entry name" value="SF3A2"/>
</dbReference>
<evidence type="ECO:0000256" key="5">
    <source>
        <dbReference type="ARBA" id="ARBA00023242"/>
    </source>
</evidence>
<proteinExistence type="predicted"/>
<evidence type="ECO:0000256" key="3">
    <source>
        <dbReference type="ARBA" id="ARBA00022771"/>
    </source>
</evidence>
<dbReference type="SUPFAM" id="SSF57667">
    <property type="entry name" value="beta-beta-alpha zinc fingers"/>
    <property type="match status" value="1"/>
</dbReference>
<keyword evidence="3" id="KW-0863">Zinc-finger</keyword>
<dbReference type="Proteomes" id="UP001054821">
    <property type="component" value="Chromosome 4"/>
</dbReference>
<feature type="region of interest" description="Disordered" evidence="6">
    <location>
        <begin position="1"/>
        <end position="42"/>
    </location>
</feature>
<keyword evidence="5" id="KW-0539">Nucleus</keyword>
<dbReference type="GO" id="GO:0071004">
    <property type="term" value="C:U2-type prespliceosome"/>
    <property type="evidence" value="ECO:0007669"/>
    <property type="project" value="TreeGrafter"/>
</dbReference>
<reference evidence="8 9" key="1">
    <citation type="journal article" date="2022" name="G3 (Bethesda)">
        <title>Whole-genome sequence and methylome profiling of the almond [Prunus dulcis (Mill.) D.A. Webb] cultivar 'Nonpareil'.</title>
        <authorList>
            <person name="D'Amico-Willman K.M."/>
            <person name="Ouma W.Z."/>
            <person name="Meulia T."/>
            <person name="Sideli G.M."/>
            <person name="Gradziel T.M."/>
            <person name="Fresnedo-Ramirez J."/>
        </authorList>
    </citation>
    <scope>NUCLEOTIDE SEQUENCE [LARGE SCALE GENOMIC DNA]</scope>
    <source>
        <strain evidence="8">Clone GOH B32 T37-40</strain>
    </source>
</reference>
<dbReference type="GO" id="GO:0071013">
    <property type="term" value="C:catalytic step 2 spliceosome"/>
    <property type="evidence" value="ECO:0007669"/>
    <property type="project" value="TreeGrafter"/>
</dbReference>
<evidence type="ECO:0000256" key="2">
    <source>
        <dbReference type="ARBA" id="ARBA00022723"/>
    </source>
</evidence>
<gene>
    <name evidence="8" type="ORF">L3X38_022015</name>
</gene>
<dbReference type="InterPro" id="IPR000690">
    <property type="entry name" value="Matrin/U1-C_Znf_C2H2"/>
</dbReference>
<sequence>MDREWGSKPGSGGRRLLPKRSHRPQRASPKTRPRDRRPCKDPYFMRNHLGSYECKLCLTLHKNEGNYLAHTQGKSHQTNLARASCSYISKTKAPETKKPQPPLQEIVQEFNSLNDLGPANVLSRHTLPDY</sequence>
<keyword evidence="4" id="KW-0862">Zinc</keyword>
<accession>A0AAD4VV55</accession>
<name>A0AAD4VV55_PRUDU</name>
<evidence type="ECO:0000256" key="4">
    <source>
        <dbReference type="ARBA" id="ARBA00022833"/>
    </source>
</evidence>
<evidence type="ECO:0000256" key="6">
    <source>
        <dbReference type="SAM" id="MobiDB-lite"/>
    </source>
</evidence>
<dbReference type="PANTHER" id="PTHR23205:SF0">
    <property type="entry name" value="SPLICING FACTOR 3A SUBUNIT 2"/>
    <property type="match status" value="1"/>
</dbReference>
<dbReference type="EMBL" id="JAJFAZ020000004">
    <property type="protein sequence ID" value="KAI5331889.1"/>
    <property type="molecule type" value="Genomic_DNA"/>
</dbReference>
<dbReference type="PANTHER" id="PTHR23205">
    <property type="entry name" value="SPLICING FACTOR 3A SUBUNIT 2"/>
    <property type="match status" value="1"/>
</dbReference>
<dbReference type="InterPro" id="IPR013087">
    <property type="entry name" value="Znf_C2H2_type"/>
</dbReference>
<feature type="domain" description="Matrin-type" evidence="7">
    <location>
        <begin position="52"/>
        <end position="82"/>
    </location>
</feature>
<evidence type="ECO:0000313" key="8">
    <source>
        <dbReference type="EMBL" id="KAI5331889.1"/>
    </source>
</evidence>
<dbReference type="InterPro" id="IPR036236">
    <property type="entry name" value="Znf_C2H2_sf"/>
</dbReference>
<comment type="caution">
    <text evidence="8">The sequence shown here is derived from an EMBL/GenBank/DDBJ whole genome shotgun (WGS) entry which is preliminary data.</text>
</comment>
<keyword evidence="9" id="KW-1185">Reference proteome</keyword>
<evidence type="ECO:0000256" key="1">
    <source>
        <dbReference type="ARBA" id="ARBA00004123"/>
    </source>
</evidence>